<comment type="caution">
    <text evidence="8">The sequence shown here is derived from an EMBL/GenBank/DDBJ whole genome shotgun (WGS) entry which is preliminary data.</text>
</comment>
<name>A0ABQ8TG44_PERAM</name>
<feature type="chain" id="PRO_5044994889" description="Carboxypeptidase" evidence="7">
    <location>
        <begin position="20"/>
        <end position="473"/>
    </location>
</feature>
<dbReference type="EC" id="3.4.16.-" evidence="7"/>
<dbReference type="PRINTS" id="PR00724">
    <property type="entry name" value="CRBOXYPTASEC"/>
</dbReference>
<dbReference type="Gene3D" id="3.40.50.1820">
    <property type="entry name" value="alpha/beta hydrolase"/>
    <property type="match status" value="1"/>
</dbReference>
<gene>
    <name evidence="8" type="ORF">ANN_07154</name>
</gene>
<sequence length="473" mass="52598">MDMNIFFILASLLVGLASGRQGVGPGDQDWGYVTVRDGAHMFYWLYYHAQTTAQPLVIWLQGGPGASSTGYGNFEELGIVDENLNVRNTSWNQSDSLMAADGDCHHLCKLMAPVRHRWSINDVIGGIRNTVMPSDCSPVNHVNVLFIDNPVGTGFSYVDSYDLLTTTNAEIAADLVTFTGQFMDTYPQFKTVPLYIFSESYGGKMAAEFGLALDKAIKAGTVEAALQGVGLGDSWISPIDSVLTWAPFLLQTGMVDTEGHDYIDSYAQQTKAALDNGQYEQATDLWGATENAIFVATDGIDFYNILTKVGGSRRFFSMKDIVKKHQLRDDASLDRLMNGIVKETLGIPAQVEWGGQSGYVFNYLYGDFMKSVTNIVEQLLDETDLTVCVFTGQLDLIVDTPGTLDWTERLQWTGSQQWLGAQRNSLVVNGYIEGYKKVYGNLHFYWLLRSGHMVSTAFSHFLFTLKLFQFFTF</sequence>
<dbReference type="Proteomes" id="UP001148838">
    <property type="component" value="Unassembled WGS sequence"/>
</dbReference>
<keyword evidence="2 7" id="KW-0121">Carboxypeptidase</keyword>
<evidence type="ECO:0000256" key="3">
    <source>
        <dbReference type="ARBA" id="ARBA00022670"/>
    </source>
</evidence>
<protein>
    <recommendedName>
        <fullName evidence="7">Carboxypeptidase</fullName>
        <ecNumber evidence="7">3.4.16.-</ecNumber>
    </recommendedName>
</protein>
<proteinExistence type="inferred from homology"/>
<organism evidence="8 9">
    <name type="scientific">Periplaneta americana</name>
    <name type="common">American cockroach</name>
    <name type="synonym">Blatta americana</name>
    <dbReference type="NCBI Taxonomy" id="6978"/>
    <lineage>
        <taxon>Eukaryota</taxon>
        <taxon>Metazoa</taxon>
        <taxon>Ecdysozoa</taxon>
        <taxon>Arthropoda</taxon>
        <taxon>Hexapoda</taxon>
        <taxon>Insecta</taxon>
        <taxon>Pterygota</taxon>
        <taxon>Neoptera</taxon>
        <taxon>Polyneoptera</taxon>
        <taxon>Dictyoptera</taxon>
        <taxon>Blattodea</taxon>
        <taxon>Blattoidea</taxon>
        <taxon>Blattidae</taxon>
        <taxon>Blattinae</taxon>
        <taxon>Periplaneta</taxon>
    </lineage>
</organism>
<dbReference type="SUPFAM" id="SSF53474">
    <property type="entry name" value="alpha/beta-Hydrolases"/>
    <property type="match status" value="2"/>
</dbReference>
<keyword evidence="5 7" id="KW-0378">Hydrolase</keyword>
<reference evidence="8 9" key="1">
    <citation type="journal article" date="2022" name="Allergy">
        <title>Genome assembly and annotation of Periplaneta americana reveal a comprehensive cockroach allergen profile.</title>
        <authorList>
            <person name="Wang L."/>
            <person name="Xiong Q."/>
            <person name="Saelim N."/>
            <person name="Wang L."/>
            <person name="Nong W."/>
            <person name="Wan A.T."/>
            <person name="Shi M."/>
            <person name="Liu X."/>
            <person name="Cao Q."/>
            <person name="Hui J.H.L."/>
            <person name="Sookrung N."/>
            <person name="Leung T.F."/>
            <person name="Tungtrongchitr A."/>
            <person name="Tsui S.K.W."/>
        </authorList>
    </citation>
    <scope>NUCLEOTIDE SEQUENCE [LARGE SCALE GENOMIC DNA]</scope>
    <source>
        <strain evidence="8">PWHHKU_190912</strain>
    </source>
</reference>
<comment type="similarity">
    <text evidence="1 7">Belongs to the peptidase S10 family.</text>
</comment>
<evidence type="ECO:0000313" key="9">
    <source>
        <dbReference type="Proteomes" id="UP001148838"/>
    </source>
</evidence>
<dbReference type="Pfam" id="PF00450">
    <property type="entry name" value="Peptidase_S10"/>
    <property type="match status" value="2"/>
</dbReference>
<evidence type="ECO:0000256" key="5">
    <source>
        <dbReference type="ARBA" id="ARBA00022801"/>
    </source>
</evidence>
<dbReference type="InterPro" id="IPR029058">
    <property type="entry name" value="AB_hydrolase_fold"/>
</dbReference>
<evidence type="ECO:0000256" key="4">
    <source>
        <dbReference type="ARBA" id="ARBA00022729"/>
    </source>
</evidence>
<dbReference type="PANTHER" id="PTHR11802">
    <property type="entry name" value="SERINE PROTEASE FAMILY S10 SERINE CARBOXYPEPTIDASE"/>
    <property type="match status" value="1"/>
</dbReference>
<dbReference type="PANTHER" id="PTHR11802:SF3">
    <property type="entry name" value="RETINOID-INDUCIBLE SERINE CARBOXYPEPTIDASE"/>
    <property type="match status" value="1"/>
</dbReference>
<accession>A0ABQ8TG44</accession>
<dbReference type="PROSITE" id="PS00131">
    <property type="entry name" value="CARBOXYPEPT_SER_SER"/>
    <property type="match status" value="1"/>
</dbReference>
<feature type="signal peptide" evidence="7">
    <location>
        <begin position="1"/>
        <end position="19"/>
    </location>
</feature>
<evidence type="ECO:0000313" key="8">
    <source>
        <dbReference type="EMBL" id="KAJ4445349.1"/>
    </source>
</evidence>
<dbReference type="InterPro" id="IPR001563">
    <property type="entry name" value="Peptidase_S10"/>
</dbReference>
<evidence type="ECO:0000256" key="6">
    <source>
        <dbReference type="ARBA" id="ARBA00023180"/>
    </source>
</evidence>
<evidence type="ECO:0000256" key="1">
    <source>
        <dbReference type="ARBA" id="ARBA00009431"/>
    </source>
</evidence>
<dbReference type="EMBL" id="JAJSOF020000011">
    <property type="protein sequence ID" value="KAJ4445349.1"/>
    <property type="molecule type" value="Genomic_DNA"/>
</dbReference>
<evidence type="ECO:0000256" key="2">
    <source>
        <dbReference type="ARBA" id="ARBA00022645"/>
    </source>
</evidence>
<keyword evidence="4 7" id="KW-0732">Signal</keyword>
<evidence type="ECO:0000256" key="7">
    <source>
        <dbReference type="RuleBase" id="RU361156"/>
    </source>
</evidence>
<keyword evidence="3 7" id="KW-0645">Protease</keyword>
<keyword evidence="6" id="KW-0325">Glycoprotein</keyword>
<dbReference type="InterPro" id="IPR018202">
    <property type="entry name" value="Ser_caboxypep_ser_AS"/>
</dbReference>
<keyword evidence="9" id="KW-1185">Reference proteome</keyword>